<evidence type="ECO:0000313" key="7">
    <source>
        <dbReference type="Proteomes" id="UP000028607"/>
    </source>
</evidence>
<feature type="transmembrane region" description="Helical" evidence="4">
    <location>
        <begin position="355"/>
        <end position="378"/>
    </location>
</feature>
<dbReference type="PATRIC" id="fig|1317124.6.peg.428"/>
<evidence type="ECO:0000256" key="3">
    <source>
        <dbReference type="ARBA" id="ARBA00023136"/>
    </source>
</evidence>
<feature type="transmembrane region" description="Helical" evidence="4">
    <location>
        <begin position="231"/>
        <end position="253"/>
    </location>
</feature>
<feature type="transmembrane region" description="Helical" evidence="4">
    <location>
        <begin position="20"/>
        <end position="43"/>
    </location>
</feature>
<reference evidence="6 7" key="2">
    <citation type="journal article" date="2015" name="Antonie Van Leeuwenhoek">
        <title>Thioclava indica sp. nov., isolated from surface seawater of the Indian Ocean.</title>
        <authorList>
            <person name="Liu Y."/>
            <person name="Lai Q."/>
            <person name="Du J."/>
            <person name="Xu H."/>
            <person name="Jiang L."/>
            <person name="Shao Z."/>
        </authorList>
    </citation>
    <scope>NUCLEOTIDE SEQUENCE [LARGE SCALE GENOMIC DNA]</scope>
    <source>
        <strain evidence="6 7">13D2W-2</strain>
    </source>
</reference>
<gene>
    <name evidence="6" type="ORF">DW2_02135</name>
</gene>
<dbReference type="InterPro" id="IPR036259">
    <property type="entry name" value="MFS_trans_sf"/>
</dbReference>
<keyword evidence="3 4" id="KW-0472">Membrane</keyword>
<feature type="transmembrane region" description="Helical" evidence="4">
    <location>
        <begin position="147"/>
        <end position="166"/>
    </location>
</feature>
<dbReference type="InterPro" id="IPR050327">
    <property type="entry name" value="Proton-linked_MCT"/>
</dbReference>
<dbReference type="InterPro" id="IPR020846">
    <property type="entry name" value="MFS_dom"/>
</dbReference>
<dbReference type="PROSITE" id="PS50850">
    <property type="entry name" value="MFS"/>
    <property type="match status" value="1"/>
</dbReference>
<feature type="transmembrane region" description="Helical" evidence="4">
    <location>
        <begin position="297"/>
        <end position="315"/>
    </location>
</feature>
<accession>A0A085U1S2</accession>
<comment type="caution">
    <text evidence="6">The sequence shown here is derived from an EMBL/GenBank/DDBJ whole genome shotgun (WGS) entry which is preliminary data.</text>
</comment>
<feature type="transmembrane region" description="Helical" evidence="4">
    <location>
        <begin position="55"/>
        <end position="77"/>
    </location>
</feature>
<evidence type="ECO:0000256" key="1">
    <source>
        <dbReference type="ARBA" id="ARBA00022692"/>
    </source>
</evidence>
<evidence type="ECO:0000256" key="2">
    <source>
        <dbReference type="ARBA" id="ARBA00022989"/>
    </source>
</evidence>
<feature type="transmembrane region" description="Helical" evidence="4">
    <location>
        <begin position="178"/>
        <end position="199"/>
    </location>
</feature>
<evidence type="ECO:0000313" key="6">
    <source>
        <dbReference type="EMBL" id="KFE36919.1"/>
    </source>
</evidence>
<dbReference type="GO" id="GO:0022857">
    <property type="term" value="F:transmembrane transporter activity"/>
    <property type="evidence" value="ECO:0007669"/>
    <property type="project" value="InterPro"/>
</dbReference>
<protein>
    <submittedName>
        <fullName evidence="6">Major facilitator superfamily protein</fullName>
    </submittedName>
</protein>
<dbReference type="AlphaFoldDB" id="A0A085U1S2"/>
<evidence type="ECO:0000259" key="5">
    <source>
        <dbReference type="PROSITE" id="PS50850"/>
    </source>
</evidence>
<feature type="transmembrane region" description="Helical" evidence="4">
    <location>
        <begin position="265"/>
        <end position="285"/>
    </location>
</feature>
<organism evidence="6 7">
    <name type="scientific">Thioclava atlantica</name>
    <dbReference type="NCBI Taxonomy" id="1317124"/>
    <lineage>
        <taxon>Bacteria</taxon>
        <taxon>Pseudomonadati</taxon>
        <taxon>Pseudomonadota</taxon>
        <taxon>Alphaproteobacteria</taxon>
        <taxon>Rhodobacterales</taxon>
        <taxon>Paracoccaceae</taxon>
        <taxon>Thioclava</taxon>
    </lineage>
</organism>
<dbReference type="eggNOG" id="COG2814">
    <property type="taxonomic scope" value="Bacteria"/>
</dbReference>
<name>A0A085U1S2_9RHOB</name>
<keyword evidence="1 4" id="KW-0812">Transmembrane</keyword>
<proteinExistence type="predicted"/>
<keyword evidence="7" id="KW-1185">Reference proteome</keyword>
<sequence>MRGPMPDFFRSNLRFVLDNARWLSAGFLLTLFSSFGQTFFIGLSGNELRATFHLSGGEFGALYMLATLASASTLPWLGRTLDLMPGWKVVRFTTPALALACLLITFAPNVVLLGLALYLLRLFGQGMMTEIAFTEIGRWFVASRGRAMSIIVPGQPAGSAILPLAVVMVDRWSGDWHVAWWLSAGLLIVVGLPLIVGLMRVERVPHSTEIAATNSGTARDWTRAEVIRDPVLYMLLAGLLAPPFIGTVIFFHQGYLTELRGYSDLAFAAAFPVMSVATVAFGFVCGHLIDRFGALRLLPFVLGPLMLASLTVALVTPVWGIYVFMLLLGISNGFTGTLMGALWPEVYGLKNLGGIRAIIVASMVLSTAIGPGITGVLIDMGVGLPTQMLGMAAWCVAASFSLAIAARRVGAREAWA</sequence>
<feature type="transmembrane region" description="Helical" evidence="4">
    <location>
        <begin position="384"/>
        <end position="406"/>
    </location>
</feature>
<feature type="transmembrane region" description="Helical" evidence="4">
    <location>
        <begin position="321"/>
        <end position="343"/>
    </location>
</feature>
<dbReference type="InterPro" id="IPR011701">
    <property type="entry name" value="MFS"/>
</dbReference>
<feature type="domain" description="Major facilitator superfamily (MFS) profile" evidence="5">
    <location>
        <begin position="22"/>
        <end position="416"/>
    </location>
</feature>
<dbReference type="Proteomes" id="UP000028607">
    <property type="component" value="Unassembled WGS sequence"/>
</dbReference>
<dbReference type="PANTHER" id="PTHR11360">
    <property type="entry name" value="MONOCARBOXYLATE TRANSPORTER"/>
    <property type="match status" value="1"/>
</dbReference>
<dbReference type="EMBL" id="AQRC01000001">
    <property type="protein sequence ID" value="KFE36919.1"/>
    <property type="molecule type" value="Genomic_DNA"/>
</dbReference>
<dbReference type="STRING" id="1317124.DW2_02135"/>
<evidence type="ECO:0000256" key="4">
    <source>
        <dbReference type="SAM" id="Phobius"/>
    </source>
</evidence>
<dbReference type="Gene3D" id="1.20.1250.20">
    <property type="entry name" value="MFS general substrate transporter like domains"/>
    <property type="match status" value="2"/>
</dbReference>
<dbReference type="Pfam" id="PF07690">
    <property type="entry name" value="MFS_1"/>
    <property type="match status" value="1"/>
</dbReference>
<feature type="transmembrane region" description="Helical" evidence="4">
    <location>
        <begin position="97"/>
        <end position="120"/>
    </location>
</feature>
<dbReference type="PANTHER" id="PTHR11360:SF308">
    <property type="entry name" value="BLL3089 PROTEIN"/>
    <property type="match status" value="1"/>
</dbReference>
<reference evidence="7" key="1">
    <citation type="submission" date="2013-04" db="EMBL/GenBank/DDBJ databases">
        <title>Thioclava sp. 13D2W-2 Genome Sequencing.</title>
        <authorList>
            <person name="Lai Q."/>
            <person name="Li G."/>
            <person name="Shao Z."/>
        </authorList>
    </citation>
    <scope>NUCLEOTIDE SEQUENCE [LARGE SCALE GENOMIC DNA]</scope>
    <source>
        <strain evidence="7">13D2W-2</strain>
    </source>
</reference>
<dbReference type="SUPFAM" id="SSF103473">
    <property type="entry name" value="MFS general substrate transporter"/>
    <property type="match status" value="1"/>
</dbReference>
<keyword evidence="2 4" id="KW-1133">Transmembrane helix</keyword>